<proteinExistence type="predicted"/>
<keyword evidence="1" id="KW-0732">Signal</keyword>
<feature type="signal peptide" evidence="1">
    <location>
        <begin position="1"/>
        <end position="19"/>
    </location>
</feature>
<dbReference type="Proteomes" id="UP000663844">
    <property type="component" value="Unassembled WGS sequence"/>
</dbReference>
<reference evidence="3" key="1">
    <citation type="submission" date="2021-02" db="EMBL/GenBank/DDBJ databases">
        <authorList>
            <person name="Nowell W R."/>
        </authorList>
    </citation>
    <scope>NUCLEOTIDE SEQUENCE</scope>
</reference>
<comment type="caution">
    <text evidence="3">The sequence shown here is derived from an EMBL/GenBank/DDBJ whole genome shotgun (WGS) entry which is preliminary data.</text>
</comment>
<organism evidence="3 4">
    <name type="scientific">Adineta steineri</name>
    <dbReference type="NCBI Taxonomy" id="433720"/>
    <lineage>
        <taxon>Eukaryota</taxon>
        <taxon>Metazoa</taxon>
        <taxon>Spiralia</taxon>
        <taxon>Gnathifera</taxon>
        <taxon>Rotifera</taxon>
        <taxon>Eurotatoria</taxon>
        <taxon>Bdelloidea</taxon>
        <taxon>Adinetida</taxon>
        <taxon>Adinetidae</taxon>
        <taxon>Adineta</taxon>
    </lineage>
</organism>
<dbReference type="AlphaFoldDB" id="A0A818VU51"/>
<evidence type="ECO:0000256" key="1">
    <source>
        <dbReference type="SAM" id="SignalP"/>
    </source>
</evidence>
<evidence type="ECO:0000313" key="2">
    <source>
        <dbReference type="EMBL" id="CAF0752402.1"/>
    </source>
</evidence>
<dbReference type="EMBL" id="CAJNOG010000013">
    <property type="protein sequence ID" value="CAF0752402.1"/>
    <property type="molecule type" value="Genomic_DNA"/>
</dbReference>
<feature type="chain" id="PRO_5036415016" evidence="1">
    <location>
        <begin position="20"/>
        <end position="288"/>
    </location>
</feature>
<evidence type="ECO:0000313" key="3">
    <source>
        <dbReference type="EMBL" id="CAF3715960.1"/>
    </source>
</evidence>
<protein>
    <submittedName>
        <fullName evidence="3">Uncharacterized protein</fullName>
    </submittedName>
</protein>
<sequence>MTKAILFVLLLISIYQINASIPLSTLKSDAKELTSLTKEVLNIPAYGNYFKQYRVAACNYMKKCCPSLRSNYFSIFSDGELDSKCRKHESIMVKGSSGVQCLRSKKKYDRISADPVGEKSAPLFSEDKQTVEYQTKLRETMEKVCSKTELEHYVCYFDDLSKHESCNLKILQKVSEADGTKYYKQFIQRWKTMMSRDLDSAFTQSERAAFDTWIASNKSFHSMRNHPMHDVPMLGGMWGFRPSLNRNISCIIHDKIHNRELIKRYGGRADQTFLCKNGYGHKSEAFLT</sequence>
<dbReference type="Proteomes" id="UP000663845">
    <property type="component" value="Unassembled WGS sequence"/>
</dbReference>
<evidence type="ECO:0000313" key="4">
    <source>
        <dbReference type="Proteomes" id="UP000663844"/>
    </source>
</evidence>
<name>A0A818VU51_9BILA</name>
<accession>A0A818VU51</accession>
<gene>
    <name evidence="2" type="ORF">JYZ213_LOCUS2569</name>
    <name evidence="3" type="ORF">OXD698_LOCUS13299</name>
</gene>
<dbReference type="EMBL" id="CAJOAZ010000805">
    <property type="protein sequence ID" value="CAF3715960.1"/>
    <property type="molecule type" value="Genomic_DNA"/>
</dbReference>